<reference evidence="11" key="1">
    <citation type="submission" date="2020-08" db="EMBL/GenBank/DDBJ databases">
        <title>Genome public.</title>
        <authorList>
            <person name="Liu C."/>
            <person name="Sun Q."/>
        </authorList>
    </citation>
    <scope>NUCLEOTIDE SEQUENCE</scope>
    <source>
        <strain evidence="11">NSJ-33</strain>
    </source>
</reference>
<proteinExistence type="inferred from homology"/>
<dbReference type="InterPro" id="IPR012904">
    <property type="entry name" value="OGG_N"/>
</dbReference>
<dbReference type="Gene3D" id="3.30.310.260">
    <property type="match status" value="1"/>
</dbReference>
<evidence type="ECO:0000256" key="6">
    <source>
        <dbReference type="ARBA" id="ARBA00023239"/>
    </source>
</evidence>
<organism evidence="11 12">
    <name type="scientific">Fumia xinanensis</name>
    <dbReference type="NCBI Taxonomy" id="2763659"/>
    <lineage>
        <taxon>Bacteria</taxon>
        <taxon>Bacillati</taxon>
        <taxon>Bacillota</taxon>
        <taxon>Clostridia</taxon>
        <taxon>Eubacteriales</taxon>
        <taxon>Oscillospiraceae</taxon>
        <taxon>Fumia</taxon>
    </lineage>
</organism>
<evidence type="ECO:0000256" key="8">
    <source>
        <dbReference type="ARBA" id="ARBA00023295"/>
    </source>
</evidence>
<evidence type="ECO:0000313" key="11">
    <source>
        <dbReference type="EMBL" id="MBC8558751.1"/>
    </source>
</evidence>
<comment type="similarity">
    <text evidence="1">Belongs to the type-1 OGG1 family.</text>
</comment>
<dbReference type="CDD" id="cd00056">
    <property type="entry name" value="ENDO3c"/>
    <property type="match status" value="1"/>
</dbReference>
<evidence type="ECO:0000256" key="5">
    <source>
        <dbReference type="ARBA" id="ARBA00023204"/>
    </source>
</evidence>
<dbReference type="Pfam" id="PF07934">
    <property type="entry name" value="OGG_N"/>
    <property type="match status" value="1"/>
</dbReference>
<accession>A0A926I6E0</accession>
<gene>
    <name evidence="11" type="ORF">H8710_01575</name>
</gene>
<dbReference type="PANTHER" id="PTHR10242">
    <property type="entry name" value="8-OXOGUANINE DNA GLYCOSYLASE"/>
    <property type="match status" value="1"/>
</dbReference>
<keyword evidence="5" id="KW-0234">DNA repair</keyword>
<dbReference type="PANTHER" id="PTHR10242:SF2">
    <property type="entry name" value="N-GLYCOSYLASE_DNA LYASE"/>
    <property type="match status" value="1"/>
</dbReference>
<dbReference type="InterPro" id="IPR052054">
    <property type="entry name" value="Oxidative_DNA_repair_enzyme"/>
</dbReference>
<dbReference type="AlphaFoldDB" id="A0A926I6E0"/>
<evidence type="ECO:0000256" key="7">
    <source>
        <dbReference type="ARBA" id="ARBA00023268"/>
    </source>
</evidence>
<keyword evidence="6" id="KW-0456">Lyase</keyword>
<keyword evidence="3" id="KW-0227">DNA damage</keyword>
<keyword evidence="12" id="KW-1185">Reference proteome</keyword>
<dbReference type="EC" id="4.2.99.18" evidence="2"/>
<dbReference type="SUPFAM" id="SSF55945">
    <property type="entry name" value="TATA-box binding protein-like"/>
    <property type="match status" value="1"/>
</dbReference>
<evidence type="ECO:0000256" key="2">
    <source>
        <dbReference type="ARBA" id="ARBA00012720"/>
    </source>
</evidence>
<comment type="caution">
    <text evidence="11">The sequence shown here is derived from an EMBL/GenBank/DDBJ whole genome shotgun (WGS) entry which is preliminary data.</text>
</comment>
<evidence type="ECO:0000313" key="12">
    <source>
        <dbReference type="Proteomes" id="UP000610760"/>
    </source>
</evidence>
<dbReference type="GO" id="GO:0003684">
    <property type="term" value="F:damaged DNA binding"/>
    <property type="evidence" value="ECO:0007669"/>
    <property type="project" value="InterPro"/>
</dbReference>
<evidence type="ECO:0000256" key="1">
    <source>
        <dbReference type="ARBA" id="ARBA00010679"/>
    </source>
</evidence>
<feature type="domain" description="HhH-GPD" evidence="10">
    <location>
        <begin position="127"/>
        <end position="275"/>
    </location>
</feature>
<protein>
    <recommendedName>
        <fullName evidence="2">DNA-(apurinic or apyrimidinic site) lyase</fullName>
        <ecNumber evidence="2">4.2.99.18</ecNumber>
    </recommendedName>
</protein>
<comment type="catalytic activity">
    <reaction evidence="9">
        <text>2'-deoxyribonucleotide-(2'-deoxyribose 5'-phosphate)-2'-deoxyribonucleotide-DNA = a 3'-end 2'-deoxyribonucleotide-(2,3-dehydro-2,3-deoxyribose 5'-phosphate)-DNA + a 5'-end 5'-phospho-2'-deoxyribonucleoside-DNA + H(+)</text>
        <dbReference type="Rhea" id="RHEA:66592"/>
        <dbReference type="Rhea" id="RHEA-COMP:13180"/>
        <dbReference type="Rhea" id="RHEA-COMP:16897"/>
        <dbReference type="Rhea" id="RHEA-COMP:17067"/>
        <dbReference type="ChEBI" id="CHEBI:15378"/>
        <dbReference type="ChEBI" id="CHEBI:136412"/>
        <dbReference type="ChEBI" id="CHEBI:157695"/>
        <dbReference type="ChEBI" id="CHEBI:167181"/>
        <dbReference type="EC" id="4.2.99.18"/>
    </reaction>
</comment>
<evidence type="ECO:0000256" key="9">
    <source>
        <dbReference type="ARBA" id="ARBA00044632"/>
    </source>
</evidence>
<keyword evidence="7" id="KW-0511">Multifunctional enzyme</keyword>
<dbReference type="Proteomes" id="UP000610760">
    <property type="component" value="Unassembled WGS sequence"/>
</dbReference>
<dbReference type="GO" id="GO:0140078">
    <property type="term" value="F:class I DNA-(apurinic or apyrimidinic site) endonuclease activity"/>
    <property type="evidence" value="ECO:0007669"/>
    <property type="project" value="UniProtKB-EC"/>
</dbReference>
<dbReference type="GO" id="GO:0008534">
    <property type="term" value="F:oxidized purine nucleobase lesion DNA N-glycosylase activity"/>
    <property type="evidence" value="ECO:0007669"/>
    <property type="project" value="InterPro"/>
</dbReference>
<evidence type="ECO:0000256" key="3">
    <source>
        <dbReference type="ARBA" id="ARBA00022763"/>
    </source>
</evidence>
<dbReference type="GO" id="GO:0006289">
    <property type="term" value="P:nucleotide-excision repair"/>
    <property type="evidence" value="ECO:0007669"/>
    <property type="project" value="InterPro"/>
</dbReference>
<evidence type="ECO:0000256" key="4">
    <source>
        <dbReference type="ARBA" id="ARBA00022801"/>
    </source>
</evidence>
<dbReference type="Gene3D" id="1.10.340.30">
    <property type="entry name" value="Hypothetical protein, domain 2"/>
    <property type="match status" value="1"/>
</dbReference>
<dbReference type="RefSeq" id="WP_249293636.1">
    <property type="nucleotide sequence ID" value="NZ_JACRSV010000001.1"/>
</dbReference>
<keyword evidence="4" id="KW-0378">Hydrolase</keyword>
<dbReference type="InterPro" id="IPR023170">
    <property type="entry name" value="HhH_base_excis_C"/>
</dbReference>
<dbReference type="InterPro" id="IPR003265">
    <property type="entry name" value="HhH-GPD_domain"/>
</dbReference>
<keyword evidence="8" id="KW-0326">Glycosidase</keyword>
<dbReference type="SUPFAM" id="SSF48150">
    <property type="entry name" value="DNA-glycosylase"/>
    <property type="match status" value="1"/>
</dbReference>
<dbReference type="EMBL" id="JACRSV010000001">
    <property type="protein sequence ID" value="MBC8558751.1"/>
    <property type="molecule type" value="Genomic_DNA"/>
</dbReference>
<sequence length="281" mass="31675">MTITETSGGILVRLPYLSLADTLDCGQCFRWETSDNCTFRGCHNGHFLTVSQLKLGAPQDESAIFLHRTTRKQFETIWRPYFDLDTDYHAMQQIFRNDPTLALACDYAGGIRILRQEPWEALCSFIISQNNNITRIKDIVTRLCETFGNHTADGYTFPRPERIASLSLDDLSPLRAGFRAKYILDAAQKIAGGEIDLPAVAAMPIDEARKALQTICGVGPKVAECALLFGFYRREAFPIDTWIKKVLNIYYPNGFPDFAVPDGGVAQQYLFHYVRNHPLPA</sequence>
<name>A0A926I6E0_9FIRM</name>
<dbReference type="GO" id="GO:0006284">
    <property type="term" value="P:base-excision repair"/>
    <property type="evidence" value="ECO:0007669"/>
    <property type="project" value="InterPro"/>
</dbReference>
<dbReference type="Pfam" id="PF00730">
    <property type="entry name" value="HhH-GPD"/>
    <property type="match status" value="1"/>
</dbReference>
<dbReference type="SMART" id="SM00478">
    <property type="entry name" value="ENDO3c"/>
    <property type="match status" value="1"/>
</dbReference>
<evidence type="ECO:0000259" key="10">
    <source>
        <dbReference type="SMART" id="SM00478"/>
    </source>
</evidence>
<dbReference type="InterPro" id="IPR011257">
    <property type="entry name" value="DNA_glycosylase"/>
</dbReference>
<dbReference type="Gene3D" id="1.10.1670.10">
    <property type="entry name" value="Helix-hairpin-Helix base-excision DNA repair enzymes (C-terminal)"/>
    <property type="match status" value="1"/>
</dbReference>